<gene>
    <name evidence="3" type="primary">LOC101855248</name>
</gene>
<protein>
    <submittedName>
        <fullName evidence="3">Uncharacterized protein LOC101855248</fullName>
    </submittedName>
</protein>
<dbReference type="RefSeq" id="XP_005096773.1">
    <property type="nucleotide sequence ID" value="XM_005096716.3"/>
</dbReference>
<organism evidence="2 3">
    <name type="scientific">Aplysia californica</name>
    <name type="common">California sea hare</name>
    <dbReference type="NCBI Taxonomy" id="6500"/>
    <lineage>
        <taxon>Eukaryota</taxon>
        <taxon>Metazoa</taxon>
        <taxon>Spiralia</taxon>
        <taxon>Lophotrochozoa</taxon>
        <taxon>Mollusca</taxon>
        <taxon>Gastropoda</taxon>
        <taxon>Heterobranchia</taxon>
        <taxon>Euthyneura</taxon>
        <taxon>Tectipleura</taxon>
        <taxon>Aplysiida</taxon>
        <taxon>Aplysioidea</taxon>
        <taxon>Aplysiidae</taxon>
        <taxon>Aplysia</taxon>
    </lineage>
</organism>
<reference evidence="3" key="1">
    <citation type="submission" date="2025-08" db="UniProtKB">
        <authorList>
            <consortium name="RefSeq"/>
        </authorList>
    </citation>
    <scope>IDENTIFICATION</scope>
</reference>
<sequence length="155" mass="17524">MKQDGYKFEYCSKPQTSGTYNWPPGDYCIAMRGKRCPNKQFKSGNITWDDEDSNNANRKSGHLPFGVYNEDTAVNYCCRNDSPSESPILLPAASPFYLYRYKGNCQRVGHMKVTEEVVVFDDEDRSNANSAFGEHPMDSGSSGDHTLHLCLYEPL</sequence>
<accession>A0ABM0JLY3</accession>
<dbReference type="PANTHER" id="PTHR19324">
    <property type="entry name" value="PERFORIN-LIKE PROTEIN 1"/>
    <property type="match status" value="1"/>
</dbReference>
<evidence type="ECO:0000259" key="1">
    <source>
        <dbReference type="Pfam" id="PF16977"/>
    </source>
</evidence>
<dbReference type="InterPro" id="IPR031569">
    <property type="entry name" value="ApeC"/>
</dbReference>
<name>A0ABM0JLY3_APLCA</name>
<keyword evidence="2" id="KW-1185">Reference proteome</keyword>
<proteinExistence type="predicted"/>
<feature type="domain" description="Apextrin C-terminal" evidence="1">
    <location>
        <begin position="3"/>
        <end position="152"/>
    </location>
</feature>
<evidence type="ECO:0000313" key="3">
    <source>
        <dbReference type="RefSeq" id="XP_005096773.1"/>
    </source>
</evidence>
<dbReference type="PANTHER" id="PTHR19324:SF33">
    <property type="entry name" value="MUCIN-5AC"/>
    <property type="match status" value="1"/>
</dbReference>
<dbReference type="Proteomes" id="UP000694888">
    <property type="component" value="Unplaced"/>
</dbReference>
<dbReference type="GeneID" id="101855248"/>
<evidence type="ECO:0000313" key="2">
    <source>
        <dbReference type="Proteomes" id="UP000694888"/>
    </source>
</evidence>
<dbReference type="Pfam" id="PF16977">
    <property type="entry name" value="ApeC"/>
    <property type="match status" value="1"/>
</dbReference>